<sequence>MFLKNTLTGRLEKFEPLEPNVVRMYVCGPTVYGLIHVGNARPMIVFDALRRYFEYRNYRVIMVQNFTDIDDKIINRANEWGVDFEEVAETFIQEYWRDASALGIRAANFTPKTSDFVPEIIDAIEQLIRKGHAYVVDGDVYFDVKSFPKYGELSHRSLDEMIAGARVEVSEKKRFALDFALWKAAKPKEPAWNSPWGKGRPGWHIECTIMSTKLLGSTLDIHAGGEDLIFPHHENEKAQSEALTGKPFVRYWLHNALVRISGDKMSKSLGNIFVLREALKKFGADGLKLYFLSKHYRSPIDFSIESLEANAKAARRVLETFKRFESKFSLIPVPKNEPWMNEQRQKFIEALDNDFNTPEAIAQIFELVGFLNRFMDESNEEGALRAYHLLRREFCPVLGLFEAGTRSEETDVDPLLRLILDVRKELRERKLYDLADSIRNRLKSLGIEVRDTREGSTYSFHGEV</sequence>
<feature type="domain" description="Cysteinyl-tRNA synthetase class Ia DALR" evidence="13">
    <location>
        <begin position="346"/>
        <end position="409"/>
    </location>
</feature>
<dbReference type="GO" id="GO:0005829">
    <property type="term" value="C:cytosol"/>
    <property type="evidence" value="ECO:0007669"/>
    <property type="project" value="TreeGrafter"/>
</dbReference>
<evidence type="ECO:0000313" key="14">
    <source>
        <dbReference type="EMBL" id="AJC74536.1"/>
    </source>
</evidence>
<feature type="binding site" evidence="12">
    <location>
        <position position="232"/>
    </location>
    <ligand>
        <name>Zn(2+)</name>
        <dbReference type="ChEBI" id="CHEBI:29105"/>
    </ligand>
</feature>
<comment type="subcellular location">
    <subcellularLocation>
        <location evidence="1 12">Cytoplasm</location>
    </subcellularLocation>
</comment>
<evidence type="ECO:0000256" key="11">
    <source>
        <dbReference type="ARBA" id="ARBA00023146"/>
    </source>
</evidence>
<dbReference type="GO" id="GO:0008270">
    <property type="term" value="F:zinc ion binding"/>
    <property type="evidence" value="ECO:0007669"/>
    <property type="project" value="UniProtKB-UniRule"/>
</dbReference>
<dbReference type="Pfam" id="PF09190">
    <property type="entry name" value="DALR_2"/>
    <property type="match status" value="1"/>
</dbReference>
<dbReference type="InterPro" id="IPR015803">
    <property type="entry name" value="Cys-tRNA-ligase"/>
</dbReference>
<dbReference type="InterPro" id="IPR014729">
    <property type="entry name" value="Rossmann-like_a/b/a_fold"/>
</dbReference>
<evidence type="ECO:0000313" key="15">
    <source>
        <dbReference type="Proteomes" id="UP000077469"/>
    </source>
</evidence>
<dbReference type="Pfam" id="PF01406">
    <property type="entry name" value="tRNA-synt_1e"/>
    <property type="match status" value="1"/>
</dbReference>
<feature type="binding site" evidence="12">
    <location>
        <position position="207"/>
    </location>
    <ligand>
        <name>Zn(2+)</name>
        <dbReference type="ChEBI" id="CHEBI:29105"/>
    </ligand>
</feature>
<dbReference type="PRINTS" id="PR00983">
    <property type="entry name" value="TRNASYNTHCYS"/>
</dbReference>
<accession>A0A0X1KTL9</accession>
<keyword evidence="8 12" id="KW-0862">Zinc</keyword>
<dbReference type="PaxDb" id="1123384-AJ81_10500"/>
<keyword evidence="7 12" id="KW-0547">Nucleotide-binding</keyword>
<dbReference type="InterPro" id="IPR009080">
    <property type="entry name" value="tRNAsynth_Ia_anticodon-bd"/>
</dbReference>
<keyword evidence="6 12" id="KW-0479">Metal-binding</keyword>
<evidence type="ECO:0000256" key="8">
    <source>
        <dbReference type="ARBA" id="ARBA00022833"/>
    </source>
</evidence>
<comment type="similarity">
    <text evidence="2 12">Belongs to the class-I aminoacyl-tRNA synthetase family.</text>
</comment>
<comment type="subunit">
    <text evidence="3 12">Monomer.</text>
</comment>
<keyword evidence="5 12" id="KW-0436">Ligase</keyword>
<dbReference type="GO" id="GO:0005524">
    <property type="term" value="F:ATP binding"/>
    <property type="evidence" value="ECO:0007669"/>
    <property type="project" value="UniProtKB-UniRule"/>
</dbReference>
<feature type="short sequence motif" description="'KMSKS' region" evidence="12">
    <location>
        <begin position="264"/>
        <end position="268"/>
    </location>
</feature>
<evidence type="ECO:0000256" key="4">
    <source>
        <dbReference type="ARBA" id="ARBA00022490"/>
    </source>
</evidence>
<evidence type="ECO:0000256" key="2">
    <source>
        <dbReference type="ARBA" id="ARBA00005594"/>
    </source>
</evidence>
<feature type="binding site" evidence="12">
    <location>
        <position position="267"/>
    </location>
    <ligand>
        <name>ATP</name>
        <dbReference type="ChEBI" id="CHEBI:30616"/>
    </ligand>
</feature>
<organism evidence="14 15">
    <name type="scientific">Pseudothermotoga hypogea DSM 11164 = NBRC 106472</name>
    <dbReference type="NCBI Taxonomy" id="1123384"/>
    <lineage>
        <taxon>Bacteria</taxon>
        <taxon>Thermotogati</taxon>
        <taxon>Thermotogota</taxon>
        <taxon>Thermotogae</taxon>
        <taxon>Thermotogales</taxon>
        <taxon>Thermotogaceae</taxon>
        <taxon>Pseudothermotoga</taxon>
    </lineage>
</organism>
<keyword evidence="15" id="KW-1185">Reference proteome</keyword>
<dbReference type="PANTHER" id="PTHR10890:SF3">
    <property type="entry name" value="CYSTEINE--TRNA LIGASE, CYTOPLASMIC"/>
    <property type="match status" value="1"/>
</dbReference>
<feature type="binding site" evidence="12">
    <location>
        <position position="236"/>
    </location>
    <ligand>
        <name>Zn(2+)</name>
        <dbReference type="ChEBI" id="CHEBI:29105"/>
    </ligand>
</feature>
<dbReference type="GO" id="GO:0004817">
    <property type="term" value="F:cysteine-tRNA ligase activity"/>
    <property type="evidence" value="ECO:0007669"/>
    <property type="project" value="UniProtKB-UniRule"/>
</dbReference>
<comment type="catalytic activity">
    <reaction evidence="12">
        <text>tRNA(Cys) + L-cysteine + ATP = L-cysteinyl-tRNA(Cys) + AMP + diphosphate</text>
        <dbReference type="Rhea" id="RHEA:17773"/>
        <dbReference type="Rhea" id="RHEA-COMP:9661"/>
        <dbReference type="Rhea" id="RHEA-COMP:9679"/>
        <dbReference type="ChEBI" id="CHEBI:30616"/>
        <dbReference type="ChEBI" id="CHEBI:33019"/>
        <dbReference type="ChEBI" id="CHEBI:35235"/>
        <dbReference type="ChEBI" id="CHEBI:78442"/>
        <dbReference type="ChEBI" id="CHEBI:78517"/>
        <dbReference type="ChEBI" id="CHEBI:456215"/>
        <dbReference type="EC" id="6.1.1.16"/>
    </reaction>
</comment>
<dbReference type="EMBL" id="CP007141">
    <property type="protein sequence ID" value="AJC74536.1"/>
    <property type="molecule type" value="Genomic_DNA"/>
</dbReference>
<dbReference type="KEGG" id="phy:AJ81_10500"/>
<evidence type="ECO:0000259" key="13">
    <source>
        <dbReference type="SMART" id="SM00840"/>
    </source>
</evidence>
<dbReference type="SMART" id="SM00840">
    <property type="entry name" value="DALR_2"/>
    <property type="match status" value="1"/>
</dbReference>
<protein>
    <recommendedName>
        <fullName evidence="12">Cysteine--tRNA ligase</fullName>
        <ecNumber evidence="12">6.1.1.16</ecNumber>
    </recommendedName>
    <alternativeName>
        <fullName evidence="12">Cysteinyl-tRNA synthetase</fullName>
        <shortName evidence="12">CysRS</shortName>
    </alternativeName>
</protein>
<evidence type="ECO:0000256" key="9">
    <source>
        <dbReference type="ARBA" id="ARBA00022840"/>
    </source>
</evidence>
<dbReference type="STRING" id="1123384.AJ81_10500"/>
<dbReference type="SUPFAM" id="SSF47323">
    <property type="entry name" value="Anticodon-binding domain of a subclass of class I aminoacyl-tRNA synthetases"/>
    <property type="match status" value="1"/>
</dbReference>
<dbReference type="Gene3D" id="1.20.120.1910">
    <property type="entry name" value="Cysteine-tRNA ligase, C-terminal anti-codon recognition domain"/>
    <property type="match status" value="1"/>
</dbReference>
<dbReference type="PATRIC" id="fig|1123384.7.peg.2107"/>
<gene>
    <name evidence="12" type="primary">cysS</name>
    <name evidence="14" type="ORF">AJ81_10500</name>
</gene>
<dbReference type="Proteomes" id="UP000077469">
    <property type="component" value="Chromosome"/>
</dbReference>
<evidence type="ECO:0000256" key="1">
    <source>
        <dbReference type="ARBA" id="ARBA00004496"/>
    </source>
</evidence>
<dbReference type="EC" id="6.1.1.16" evidence="12"/>
<keyword evidence="4 12" id="KW-0963">Cytoplasm</keyword>
<dbReference type="GO" id="GO:0006423">
    <property type="term" value="P:cysteinyl-tRNA aminoacylation"/>
    <property type="evidence" value="ECO:0007669"/>
    <property type="project" value="UniProtKB-UniRule"/>
</dbReference>
<evidence type="ECO:0000256" key="12">
    <source>
        <dbReference type="HAMAP-Rule" id="MF_00041"/>
    </source>
</evidence>
<evidence type="ECO:0000256" key="10">
    <source>
        <dbReference type="ARBA" id="ARBA00022917"/>
    </source>
</evidence>
<reference evidence="14 15" key="1">
    <citation type="submission" date="2014-01" db="EMBL/GenBank/DDBJ databases">
        <title>Genome sequencing of Thermotog hypogea.</title>
        <authorList>
            <person name="Zhang X."/>
            <person name="Alvare G."/>
            <person name="Fristensky B."/>
            <person name="Chen L."/>
            <person name="Suen T."/>
            <person name="Chen Q."/>
            <person name="Ma K."/>
        </authorList>
    </citation>
    <scope>NUCLEOTIDE SEQUENCE [LARGE SCALE GENOMIC DNA]</scope>
    <source>
        <strain evidence="14 15">DSM 11164</strain>
    </source>
</reference>
<evidence type="ECO:0000256" key="6">
    <source>
        <dbReference type="ARBA" id="ARBA00022723"/>
    </source>
</evidence>
<dbReference type="InterPro" id="IPR015273">
    <property type="entry name" value="Cys-tRNA-synt_Ia_DALR"/>
</dbReference>
<dbReference type="SUPFAM" id="SSF52374">
    <property type="entry name" value="Nucleotidylyl transferase"/>
    <property type="match status" value="1"/>
</dbReference>
<dbReference type="Gene3D" id="3.40.50.620">
    <property type="entry name" value="HUPs"/>
    <property type="match status" value="1"/>
</dbReference>
<dbReference type="RefSeq" id="WP_031502770.1">
    <property type="nucleotide sequence ID" value="NC_022795.1"/>
</dbReference>
<comment type="cofactor">
    <cofactor evidence="12">
        <name>Zn(2+)</name>
        <dbReference type="ChEBI" id="CHEBI:29105"/>
    </cofactor>
    <text evidence="12">Binds 1 zinc ion per subunit.</text>
</comment>
<feature type="binding site" evidence="12">
    <location>
        <position position="27"/>
    </location>
    <ligand>
        <name>Zn(2+)</name>
        <dbReference type="ChEBI" id="CHEBI:29105"/>
    </ligand>
</feature>
<dbReference type="FunFam" id="3.40.50.620:FF:000009">
    <property type="entry name" value="Cysteine--tRNA ligase"/>
    <property type="match status" value="1"/>
</dbReference>
<dbReference type="OrthoDB" id="9815130at2"/>
<dbReference type="PANTHER" id="PTHR10890">
    <property type="entry name" value="CYSTEINYL-TRNA SYNTHETASE"/>
    <property type="match status" value="1"/>
</dbReference>
<evidence type="ECO:0000256" key="7">
    <source>
        <dbReference type="ARBA" id="ARBA00022741"/>
    </source>
</evidence>
<proteinExistence type="inferred from homology"/>
<keyword evidence="10 12" id="KW-0648">Protein biosynthesis</keyword>
<name>A0A0X1KTL9_9THEM</name>
<evidence type="ECO:0000256" key="3">
    <source>
        <dbReference type="ARBA" id="ARBA00011245"/>
    </source>
</evidence>
<keyword evidence="11 12" id="KW-0030">Aminoacyl-tRNA synthetase</keyword>
<feature type="short sequence motif" description="'HIGH' region" evidence="12">
    <location>
        <begin position="29"/>
        <end position="39"/>
    </location>
</feature>
<dbReference type="AlphaFoldDB" id="A0A0X1KTL9"/>
<evidence type="ECO:0000256" key="5">
    <source>
        <dbReference type="ARBA" id="ARBA00022598"/>
    </source>
</evidence>
<dbReference type="InterPro" id="IPR032678">
    <property type="entry name" value="tRNA-synt_1_cat_dom"/>
</dbReference>
<keyword evidence="9 12" id="KW-0067">ATP-binding</keyword>
<dbReference type="NCBIfam" id="TIGR00435">
    <property type="entry name" value="cysS"/>
    <property type="match status" value="1"/>
</dbReference>
<dbReference type="HAMAP" id="MF_00041">
    <property type="entry name" value="Cys_tRNA_synth"/>
    <property type="match status" value="1"/>
</dbReference>
<dbReference type="InterPro" id="IPR024909">
    <property type="entry name" value="Cys-tRNA/MSH_ligase"/>
</dbReference>
<dbReference type="CDD" id="cd00672">
    <property type="entry name" value="CysRS_core"/>
    <property type="match status" value="1"/>
</dbReference>